<proteinExistence type="predicted"/>
<dbReference type="Proteomes" id="UP000823775">
    <property type="component" value="Unassembled WGS sequence"/>
</dbReference>
<evidence type="ECO:0000313" key="2">
    <source>
        <dbReference type="EMBL" id="MCD7470342.1"/>
    </source>
</evidence>
<name>A0ABS8TIK4_DATST</name>
<evidence type="ECO:0000256" key="1">
    <source>
        <dbReference type="SAM" id="MobiDB-lite"/>
    </source>
</evidence>
<accession>A0ABS8TIK4</accession>
<organism evidence="2 3">
    <name type="scientific">Datura stramonium</name>
    <name type="common">Jimsonweed</name>
    <name type="synonym">Common thornapple</name>
    <dbReference type="NCBI Taxonomy" id="4076"/>
    <lineage>
        <taxon>Eukaryota</taxon>
        <taxon>Viridiplantae</taxon>
        <taxon>Streptophyta</taxon>
        <taxon>Embryophyta</taxon>
        <taxon>Tracheophyta</taxon>
        <taxon>Spermatophyta</taxon>
        <taxon>Magnoliopsida</taxon>
        <taxon>eudicotyledons</taxon>
        <taxon>Gunneridae</taxon>
        <taxon>Pentapetalae</taxon>
        <taxon>asterids</taxon>
        <taxon>lamiids</taxon>
        <taxon>Solanales</taxon>
        <taxon>Solanaceae</taxon>
        <taxon>Solanoideae</taxon>
        <taxon>Datureae</taxon>
        <taxon>Datura</taxon>
    </lineage>
</organism>
<feature type="region of interest" description="Disordered" evidence="1">
    <location>
        <begin position="1"/>
        <end position="22"/>
    </location>
</feature>
<reference evidence="2 3" key="1">
    <citation type="journal article" date="2021" name="BMC Genomics">
        <title>Datura genome reveals duplications of psychoactive alkaloid biosynthetic genes and high mutation rate following tissue culture.</title>
        <authorList>
            <person name="Rajewski A."/>
            <person name="Carter-House D."/>
            <person name="Stajich J."/>
            <person name="Litt A."/>
        </authorList>
    </citation>
    <scope>NUCLEOTIDE SEQUENCE [LARGE SCALE GENOMIC DNA]</scope>
    <source>
        <strain evidence="2">AR-01</strain>
    </source>
</reference>
<gene>
    <name evidence="2" type="ORF">HAX54_010118</name>
</gene>
<protein>
    <submittedName>
        <fullName evidence="2">Uncharacterized protein</fullName>
    </submittedName>
</protein>
<comment type="caution">
    <text evidence="2">The sequence shown here is derived from an EMBL/GenBank/DDBJ whole genome shotgun (WGS) entry which is preliminary data.</text>
</comment>
<sequence length="154" mass="17765">MDALGKSQLAKDQDWQNGITPRLKPNNCDVPLRLTNIVEPPATSQFVNLGRDINAREHDCGSSNEMKDAFEEFDMFQSLLESNACKTQLDLYLEEVNLDHKTNLPLKLHLARAVMSLESFEVLFFPQMLRQNCVLEIGFVDKKEEEDYDCRRKN</sequence>
<keyword evidence="3" id="KW-1185">Reference proteome</keyword>
<evidence type="ECO:0000313" key="3">
    <source>
        <dbReference type="Proteomes" id="UP000823775"/>
    </source>
</evidence>
<dbReference type="EMBL" id="JACEIK010001551">
    <property type="protein sequence ID" value="MCD7470342.1"/>
    <property type="molecule type" value="Genomic_DNA"/>
</dbReference>